<comment type="caution">
    <text evidence="5">The sequence shown here is derived from an EMBL/GenBank/DDBJ whole genome shotgun (WGS) entry which is preliminary data.</text>
</comment>
<comment type="subcellular location">
    <subcellularLocation>
        <location evidence="1">Periplasm</location>
    </subcellularLocation>
</comment>
<dbReference type="PANTHER" id="PTHR33376">
    <property type="match status" value="1"/>
</dbReference>
<keyword evidence="3" id="KW-0574">Periplasm</keyword>
<gene>
    <name evidence="5" type="ORF">VSX56_14480</name>
</gene>
<proteinExistence type="predicted"/>
<dbReference type="InterPro" id="IPR018389">
    <property type="entry name" value="DctP_fam"/>
</dbReference>
<evidence type="ECO:0000256" key="2">
    <source>
        <dbReference type="ARBA" id="ARBA00022729"/>
    </source>
</evidence>
<dbReference type="Gene3D" id="3.40.190.170">
    <property type="entry name" value="Bacterial extracellular solute-binding protein, family 7"/>
    <property type="match status" value="1"/>
</dbReference>
<sequence>MKLTRLPALGLATAFGALMAAGAQAQDFQFSIHHFLSPKAPVQTLLLEPWAKSVEEASGGRIHFEIFPSMALGGAPPELYSQVRDGVVDLAWTLPGYTPGTFPRLEVFELPDVHGGDARATNLAIQDMMGDLAEDFKDVHPILVHVHAGNALHLASGSIDGVAGFKGLKVRSPSRTGAWVLEELGAEPVAMPVPALPQALSKKVVDGALVPFEVAIPLGLSELTETTIELDQGHRFGTSTFLFAMNKDAWASLPPDLQKVIDDHSGAALAEEMGAAWNEIEPVGVKMAEEAGNSVIALSPEASSEFDAPFSAVAARWTKEADGLGIDGDALIEKARTAVASHSE</sequence>
<dbReference type="InterPro" id="IPR038404">
    <property type="entry name" value="TRAP_DctP_sf"/>
</dbReference>
<keyword evidence="2 4" id="KW-0732">Signal</keyword>
<feature type="signal peptide" evidence="4">
    <location>
        <begin position="1"/>
        <end position="25"/>
    </location>
</feature>
<accession>A0ABV1SJA8</accession>
<dbReference type="RefSeq" id="WP_350938117.1">
    <property type="nucleotide sequence ID" value="NZ_JAYWLC010000013.1"/>
</dbReference>
<evidence type="ECO:0000313" key="6">
    <source>
        <dbReference type="Proteomes" id="UP001438953"/>
    </source>
</evidence>
<evidence type="ECO:0000256" key="3">
    <source>
        <dbReference type="ARBA" id="ARBA00022764"/>
    </source>
</evidence>
<feature type="chain" id="PRO_5046277821" evidence="4">
    <location>
        <begin position="26"/>
        <end position="344"/>
    </location>
</feature>
<evidence type="ECO:0000256" key="1">
    <source>
        <dbReference type="ARBA" id="ARBA00004418"/>
    </source>
</evidence>
<dbReference type="EMBL" id="JAYWLC010000013">
    <property type="protein sequence ID" value="MER5172982.1"/>
    <property type="molecule type" value="Genomic_DNA"/>
</dbReference>
<protein>
    <submittedName>
        <fullName evidence="5">TRAP transporter substrate-binding protein</fullName>
    </submittedName>
</protein>
<dbReference type="Pfam" id="PF03480">
    <property type="entry name" value="DctP"/>
    <property type="match status" value="1"/>
</dbReference>
<reference evidence="5 6" key="1">
    <citation type="submission" date="2024-06" db="EMBL/GenBank/DDBJ databases">
        <title>Thioclava kandeliae sp. nov. from a rhizosphere soil sample of Kandelia candel in a mangrove.</title>
        <authorList>
            <person name="Mu T."/>
        </authorList>
    </citation>
    <scope>NUCLEOTIDE SEQUENCE [LARGE SCALE GENOMIC DNA]</scope>
    <source>
        <strain evidence="5 6">CPCC 100088</strain>
    </source>
</reference>
<evidence type="ECO:0000313" key="5">
    <source>
        <dbReference type="EMBL" id="MER5172982.1"/>
    </source>
</evidence>
<dbReference type="Proteomes" id="UP001438953">
    <property type="component" value="Unassembled WGS sequence"/>
</dbReference>
<keyword evidence="6" id="KW-1185">Reference proteome</keyword>
<organism evidence="5 6">
    <name type="scientific">Thioclava kandeliae</name>
    <dbReference type="NCBI Taxonomy" id="3070818"/>
    <lineage>
        <taxon>Bacteria</taxon>
        <taxon>Pseudomonadati</taxon>
        <taxon>Pseudomonadota</taxon>
        <taxon>Alphaproteobacteria</taxon>
        <taxon>Rhodobacterales</taxon>
        <taxon>Paracoccaceae</taxon>
        <taxon>Thioclava</taxon>
    </lineage>
</organism>
<name>A0ABV1SJA8_9RHOB</name>
<evidence type="ECO:0000256" key="4">
    <source>
        <dbReference type="SAM" id="SignalP"/>
    </source>
</evidence>
<dbReference type="NCBIfam" id="NF037995">
    <property type="entry name" value="TRAP_S1"/>
    <property type="match status" value="1"/>
</dbReference>
<dbReference type="PANTHER" id="PTHR33376:SF15">
    <property type="entry name" value="BLL6794 PROTEIN"/>
    <property type="match status" value="1"/>
</dbReference>
<dbReference type="CDD" id="cd13665">
    <property type="entry name" value="PBP2_TRAP_Dctp3_4"/>
    <property type="match status" value="1"/>
</dbReference>